<name>A0A139HFM2_9PEZI</name>
<organism evidence="3 4">
    <name type="scientific">Pseudocercospora eumusae</name>
    <dbReference type="NCBI Taxonomy" id="321146"/>
    <lineage>
        <taxon>Eukaryota</taxon>
        <taxon>Fungi</taxon>
        <taxon>Dikarya</taxon>
        <taxon>Ascomycota</taxon>
        <taxon>Pezizomycotina</taxon>
        <taxon>Dothideomycetes</taxon>
        <taxon>Dothideomycetidae</taxon>
        <taxon>Mycosphaerellales</taxon>
        <taxon>Mycosphaerellaceae</taxon>
        <taxon>Pseudocercospora</taxon>
    </lineage>
</organism>
<dbReference type="Proteomes" id="UP000070133">
    <property type="component" value="Unassembled WGS sequence"/>
</dbReference>
<gene>
    <name evidence="3" type="ORF">AC578_7063</name>
</gene>
<keyword evidence="4" id="KW-1185">Reference proteome</keyword>
<reference evidence="3 4" key="1">
    <citation type="submission" date="2015-07" db="EMBL/GenBank/DDBJ databases">
        <title>Comparative genomics of the Sigatoka disease complex on banana suggests a link between parallel evolutionary changes in Pseudocercospora fijiensis and Pseudocercospora eumusae and increased virulence on the banana host.</title>
        <authorList>
            <person name="Chang T.-C."/>
            <person name="Salvucci A."/>
            <person name="Crous P.W."/>
            <person name="Stergiopoulos I."/>
        </authorList>
    </citation>
    <scope>NUCLEOTIDE SEQUENCE [LARGE SCALE GENOMIC DNA]</scope>
    <source>
        <strain evidence="3 4">CBS 114824</strain>
    </source>
</reference>
<evidence type="ECO:0000313" key="4">
    <source>
        <dbReference type="Proteomes" id="UP000070133"/>
    </source>
</evidence>
<comment type="caution">
    <text evidence="3">The sequence shown here is derived from an EMBL/GenBank/DDBJ whole genome shotgun (WGS) entry which is preliminary data.</text>
</comment>
<dbReference type="EMBL" id="LFZN01000058">
    <property type="protein sequence ID" value="KXT01271.1"/>
    <property type="molecule type" value="Genomic_DNA"/>
</dbReference>
<evidence type="ECO:0000256" key="1">
    <source>
        <dbReference type="SAM" id="MobiDB-lite"/>
    </source>
</evidence>
<evidence type="ECO:0000313" key="3">
    <source>
        <dbReference type="EMBL" id="KXT01271.1"/>
    </source>
</evidence>
<keyword evidence="2" id="KW-0472">Membrane</keyword>
<proteinExistence type="predicted"/>
<accession>A0A139HFM2</accession>
<evidence type="ECO:0000256" key="2">
    <source>
        <dbReference type="SAM" id="Phobius"/>
    </source>
</evidence>
<feature type="region of interest" description="Disordered" evidence="1">
    <location>
        <begin position="38"/>
        <end position="58"/>
    </location>
</feature>
<sequence length="481" mass="54532">MPCFAAVKPAPFVTINVQILAFPASSFAPTQVKPIASSTMQRQPHYQPHSSHPRRQSLHQNRRLDDIVAEALNQHAERKFWSNFNDFPTSWREVRLTFWQTCHRVDGIRRSWPVRMLFAGIQILLIFLLFCFVLVKVIVVAHGSFIFSRMVRRPEFDFCTTLRNFSTHLDKHPSVLSGSNASELSVYHHIDPNQLLSHSFKHFATLNQLAPNISITLDLTNRATIDIEAIHLDMTTRKSDPSLNSHVSDLKTKLNAQQSLLSTFTPSLISHLTDARHRTTSLRRTATSQLRKNSHLSEWTRTIARIFLTTFPSLYPFTDEGQLESRLENFLGTFLSDLRPLHANSSTLYLQAREILSLALFLQQQKPGSSACLPPAPPPPSFFFLFFFFFSSPSLPPPPPPPCLLYPKLYDEISQAKATLEALWHLHQEIWTGLESLVQQGEREARGGAKILARRFVVGIDREGSLGAAERLGDLIARVLG</sequence>
<protein>
    <submittedName>
        <fullName evidence="3">Uncharacterized protein</fullName>
    </submittedName>
</protein>
<keyword evidence="2" id="KW-1133">Transmembrane helix</keyword>
<dbReference type="AlphaFoldDB" id="A0A139HFM2"/>
<feature type="transmembrane region" description="Helical" evidence="2">
    <location>
        <begin position="117"/>
        <end position="147"/>
    </location>
</feature>
<feature type="compositionally biased region" description="Polar residues" evidence="1">
    <location>
        <begin position="38"/>
        <end position="50"/>
    </location>
</feature>
<keyword evidence="2" id="KW-0812">Transmembrane</keyword>